<dbReference type="RefSeq" id="XP_007836330.1">
    <property type="nucleotide sequence ID" value="XM_007838139.1"/>
</dbReference>
<accession>W3X0T0</accession>
<organism evidence="2 3">
    <name type="scientific">Pestalotiopsis fici (strain W106-1 / CGMCC3.15140)</name>
    <dbReference type="NCBI Taxonomy" id="1229662"/>
    <lineage>
        <taxon>Eukaryota</taxon>
        <taxon>Fungi</taxon>
        <taxon>Dikarya</taxon>
        <taxon>Ascomycota</taxon>
        <taxon>Pezizomycotina</taxon>
        <taxon>Sordariomycetes</taxon>
        <taxon>Xylariomycetidae</taxon>
        <taxon>Amphisphaeriales</taxon>
        <taxon>Sporocadaceae</taxon>
        <taxon>Pestalotiopsis</taxon>
    </lineage>
</organism>
<dbReference type="HOGENOM" id="CLU_015256_1_1_1"/>
<feature type="compositionally biased region" description="Polar residues" evidence="1">
    <location>
        <begin position="1"/>
        <end position="14"/>
    </location>
</feature>
<dbReference type="Proteomes" id="UP000030651">
    <property type="component" value="Unassembled WGS sequence"/>
</dbReference>
<dbReference type="eggNOG" id="ENOG502QVRG">
    <property type="taxonomic scope" value="Eukaryota"/>
</dbReference>
<protein>
    <recommendedName>
        <fullName evidence="4">AAA+ ATPase domain-containing protein</fullName>
    </recommendedName>
</protein>
<gene>
    <name evidence="2" type="ORF">PFICI_09558</name>
</gene>
<dbReference type="InterPro" id="IPR027417">
    <property type="entry name" value="P-loop_NTPase"/>
</dbReference>
<dbReference type="Gene3D" id="3.40.50.300">
    <property type="entry name" value="P-loop containing nucleotide triphosphate hydrolases"/>
    <property type="match status" value="1"/>
</dbReference>
<evidence type="ECO:0008006" key="4">
    <source>
        <dbReference type="Google" id="ProtNLM"/>
    </source>
</evidence>
<reference evidence="3" key="1">
    <citation type="journal article" date="2015" name="BMC Genomics">
        <title>Genomic and transcriptomic analysis of the endophytic fungus Pestalotiopsis fici reveals its lifestyle and high potential for synthesis of natural products.</title>
        <authorList>
            <person name="Wang X."/>
            <person name="Zhang X."/>
            <person name="Liu L."/>
            <person name="Xiang M."/>
            <person name="Wang W."/>
            <person name="Sun X."/>
            <person name="Che Y."/>
            <person name="Guo L."/>
            <person name="Liu G."/>
            <person name="Guo L."/>
            <person name="Wang C."/>
            <person name="Yin W.B."/>
            <person name="Stadler M."/>
            <person name="Zhang X."/>
            <person name="Liu X."/>
        </authorList>
    </citation>
    <scope>NUCLEOTIDE SEQUENCE [LARGE SCALE GENOMIC DNA]</scope>
    <source>
        <strain evidence="3">W106-1 / CGMCC3.15140</strain>
    </source>
</reference>
<dbReference type="AlphaFoldDB" id="W3X0T0"/>
<keyword evidence="3" id="KW-1185">Reference proteome</keyword>
<evidence type="ECO:0000256" key="1">
    <source>
        <dbReference type="SAM" id="MobiDB-lite"/>
    </source>
</evidence>
<dbReference type="OrthoDB" id="2316594at2759"/>
<sequence>MPSATIDCSGNQGIASKHAPSPSIPAMWSQNQQQQSLVQEEHKYDEQESTQEAQRLIRHALFDEDSKFQELITFVDSANNTNGHNTSFTSWDQTRQQYLEAFMNAPIFTLGVGRLIQSDTEDATMDVIPQFGLMGIRLDAQEAFPKDRLVLANMNTPWSAFICGSQGAGKSHTLSCLLESYIDSKSGTGSLPKPLAGMIMHYDNFTNDTTTQLCEAAYLCSAGIPVKVLVCPSNIWTMKRLYRGLRGLAPNSNQPKVMPLYLTTNQLNISRILKLMAVDPSSDKTPLYMEVVMNIVRQMAMEGPKFTYHEFRRRLSEIKWAPAQEGPLKMRLQLLDTFLAPSPLTEYTRPAQADEDIWAFAPGSVTIVDLSDPFVASDDACALFSICLSIFMEDRGTCGRVVAVDEAHKFLVQTGEARVLTNDLISVIRQQRHTGTRVIIATQDPTLSPELIELSNATFVHRFLSPRWYEILKRHLAAATDQDSQAPGTLLDTIVNLGIGEALLFCPTAQLDTQVNGIGQEVPKTLGKRYVKLQIRKRVTTDGGRSITSMELAPEKKEDTDEEVPMHIVAKVGTKIEGKANPVKDKAVIVNGKVDVVKDKAVSVNKPPKIMPTKKQTKKAARSQVEEKGQKGWGLLENLQPLQRRQLYSDAETSLNAIVGILSSHSHVGLRAAFDEEYDIRMTSYLAR</sequence>
<dbReference type="OMA" id="HEYQMRE"/>
<dbReference type="SUPFAM" id="SSF52540">
    <property type="entry name" value="P-loop containing nucleoside triphosphate hydrolases"/>
    <property type="match status" value="1"/>
</dbReference>
<dbReference type="GeneID" id="19274571"/>
<proteinExistence type="predicted"/>
<dbReference type="EMBL" id="KI912114">
    <property type="protein sequence ID" value="ETS79705.1"/>
    <property type="molecule type" value="Genomic_DNA"/>
</dbReference>
<dbReference type="InParanoid" id="W3X0T0"/>
<evidence type="ECO:0000313" key="2">
    <source>
        <dbReference type="EMBL" id="ETS79705.1"/>
    </source>
</evidence>
<feature type="region of interest" description="Disordered" evidence="1">
    <location>
        <begin position="1"/>
        <end position="36"/>
    </location>
</feature>
<evidence type="ECO:0000313" key="3">
    <source>
        <dbReference type="Proteomes" id="UP000030651"/>
    </source>
</evidence>
<dbReference type="KEGG" id="pfy:PFICI_09558"/>
<name>W3X0T0_PESFW</name>